<dbReference type="EMBL" id="FOCE01000001">
    <property type="protein sequence ID" value="SEM49343.1"/>
    <property type="molecule type" value="Genomic_DNA"/>
</dbReference>
<dbReference type="PANTHER" id="PTHR11113">
    <property type="entry name" value="N-ACETYLGLUCOSAMINE-6-PHOSPHATE DEACETYLASE"/>
    <property type="match status" value="1"/>
</dbReference>
<proteinExistence type="inferred from homology"/>
<feature type="binding site" evidence="7">
    <location>
        <position position="244"/>
    </location>
    <ligand>
        <name>substrate</name>
    </ligand>
</feature>
<accession>A0A1H7YTR5</accession>
<feature type="binding site" evidence="7">
    <location>
        <position position="221"/>
    </location>
    <ligand>
        <name>substrate</name>
    </ligand>
</feature>
<dbReference type="SUPFAM" id="SSF51338">
    <property type="entry name" value="Composite domain of metallo-dependent hydrolases"/>
    <property type="match status" value="1"/>
</dbReference>
<feature type="binding site" evidence="7">
    <location>
        <position position="134"/>
    </location>
    <ligand>
        <name>substrate</name>
    </ligand>
</feature>
<organism evidence="10 11">
    <name type="scientific">Gemmobacter aquatilis</name>
    <dbReference type="NCBI Taxonomy" id="933059"/>
    <lineage>
        <taxon>Bacteria</taxon>
        <taxon>Pseudomonadati</taxon>
        <taxon>Pseudomonadota</taxon>
        <taxon>Alphaproteobacteria</taxon>
        <taxon>Rhodobacterales</taxon>
        <taxon>Paracoccaceae</taxon>
        <taxon>Gemmobacter</taxon>
    </lineage>
</organism>
<comment type="similarity">
    <text evidence="1 5">Belongs to the metallo-dependent hydrolases superfamily. NagA family.</text>
</comment>
<dbReference type="InterPro" id="IPR032466">
    <property type="entry name" value="Metal_Hydrolase"/>
</dbReference>
<evidence type="ECO:0000313" key="11">
    <source>
        <dbReference type="Proteomes" id="UP000198761"/>
    </source>
</evidence>
<feature type="binding site" evidence="8">
    <location>
        <position position="189"/>
    </location>
    <ligand>
        <name>Zn(2+)</name>
        <dbReference type="ChEBI" id="CHEBI:29105"/>
    </ligand>
</feature>
<feature type="active site" description="Proton donor/acceptor" evidence="6">
    <location>
        <position position="266"/>
    </location>
</feature>
<evidence type="ECO:0000256" key="3">
    <source>
        <dbReference type="ARBA" id="ARBA00022801"/>
    </source>
</evidence>
<feature type="domain" description="Amidohydrolase-related" evidence="9">
    <location>
        <begin position="46"/>
        <end position="371"/>
    </location>
</feature>
<gene>
    <name evidence="10" type="ORF">SAMN04488103_101299</name>
</gene>
<feature type="binding site" evidence="8">
    <location>
        <position position="210"/>
    </location>
    <ligand>
        <name>Zn(2+)</name>
        <dbReference type="ChEBI" id="CHEBI:29105"/>
    </ligand>
</feature>
<keyword evidence="11" id="KW-1185">Reference proteome</keyword>
<dbReference type="AlphaFoldDB" id="A0A1H7YTR5"/>
<dbReference type="GO" id="GO:0046872">
    <property type="term" value="F:metal ion binding"/>
    <property type="evidence" value="ECO:0007669"/>
    <property type="project" value="UniProtKB-KW"/>
</dbReference>
<keyword evidence="2 8" id="KW-0479">Metal-binding</keyword>
<evidence type="ECO:0000256" key="5">
    <source>
        <dbReference type="PIRNR" id="PIRNR038994"/>
    </source>
</evidence>
<evidence type="ECO:0000313" key="10">
    <source>
        <dbReference type="EMBL" id="SEM49343.1"/>
    </source>
</evidence>
<evidence type="ECO:0000256" key="8">
    <source>
        <dbReference type="PIRSR" id="PIRSR038994-3"/>
    </source>
</evidence>
<dbReference type="InterPro" id="IPR003764">
    <property type="entry name" value="GlcNAc_6-P_deAcase"/>
</dbReference>
<evidence type="ECO:0000256" key="2">
    <source>
        <dbReference type="ARBA" id="ARBA00022723"/>
    </source>
</evidence>
<feature type="binding site" evidence="7">
    <location>
        <begin position="213"/>
        <end position="214"/>
    </location>
    <ligand>
        <name>substrate</name>
    </ligand>
</feature>
<evidence type="ECO:0000259" key="9">
    <source>
        <dbReference type="Pfam" id="PF01979"/>
    </source>
</evidence>
<comment type="cofactor">
    <cofactor evidence="8">
        <name>a divalent metal cation</name>
        <dbReference type="ChEBI" id="CHEBI:60240"/>
    </cofactor>
    <text evidence="8">Binds 1 divalent metal cation per subunit.</text>
</comment>
<evidence type="ECO:0000256" key="4">
    <source>
        <dbReference type="ARBA" id="ARBA00023277"/>
    </source>
</evidence>
<dbReference type="STRING" id="933059.SAMN04488103_101299"/>
<dbReference type="SUPFAM" id="SSF51556">
    <property type="entry name" value="Metallo-dependent hydrolases"/>
    <property type="match status" value="1"/>
</dbReference>
<evidence type="ECO:0000256" key="7">
    <source>
        <dbReference type="PIRSR" id="PIRSR038994-2"/>
    </source>
</evidence>
<dbReference type="GO" id="GO:0006046">
    <property type="term" value="P:N-acetylglucosamine catabolic process"/>
    <property type="evidence" value="ECO:0007669"/>
    <property type="project" value="TreeGrafter"/>
</dbReference>
<dbReference type="GO" id="GO:0008448">
    <property type="term" value="F:N-acetylglucosamine-6-phosphate deacetylase activity"/>
    <property type="evidence" value="ECO:0007669"/>
    <property type="project" value="InterPro"/>
</dbReference>
<name>A0A1H7YTR5_9RHOB</name>
<protein>
    <submittedName>
        <fullName evidence="10">N-acetylglucosamine-6-phosphate deacetylase</fullName>
    </submittedName>
</protein>
<dbReference type="Gene3D" id="2.30.40.10">
    <property type="entry name" value="Urease, subunit C, domain 1"/>
    <property type="match status" value="1"/>
</dbReference>
<dbReference type="NCBIfam" id="TIGR00221">
    <property type="entry name" value="nagA"/>
    <property type="match status" value="1"/>
</dbReference>
<sequence length="372" mass="37887">MILKPQRLFDGAAIREGMAVVVTGGRIDAVVAAEEVPGGTALPGLLAPGFIDLQVNGSAGWMVDGTTDVAALREICAAQARLGAVGILPTLITDTPEATAQVIAAGIAAARAGVPGFLGLHLEGPHLDPRRKGAHDAGLIRPMGEDDLARLCAAARELPVLMLTVAPEAVTPAQIAALAAAGAIVSLGHSDCSFEVAQAAFAAGARCATHLFNAMSQIGNRAPGLAGAVLAGDCAAGLIADGVHVHPAVMRLALAARPEGVFLVSDCMAVAGTEATEFRLGGRRILRRDGRLTLEDGTLAGADLTLPRAVRVLVEQVGVPETRALAMASRVPAELIGMGDRFGRIAEGRRADLVHLGADGALAGVCLDGRWL</sequence>
<dbReference type="OrthoDB" id="9776488at2"/>
<dbReference type="InterPro" id="IPR006680">
    <property type="entry name" value="Amidohydro-rel"/>
</dbReference>
<reference evidence="10 11" key="1">
    <citation type="submission" date="2016-10" db="EMBL/GenBank/DDBJ databases">
        <authorList>
            <person name="de Groot N.N."/>
        </authorList>
    </citation>
    <scope>NUCLEOTIDE SEQUENCE [LARGE SCALE GENOMIC DNA]</scope>
    <source>
        <strain evidence="10 11">DSM 3857</strain>
    </source>
</reference>
<dbReference type="PANTHER" id="PTHR11113:SF14">
    <property type="entry name" value="N-ACETYLGLUCOSAMINE-6-PHOSPHATE DEACETYLASE"/>
    <property type="match status" value="1"/>
</dbReference>
<dbReference type="Gene3D" id="3.20.20.140">
    <property type="entry name" value="Metal-dependent hydrolases"/>
    <property type="match status" value="1"/>
</dbReference>
<evidence type="ECO:0000256" key="1">
    <source>
        <dbReference type="ARBA" id="ARBA00010716"/>
    </source>
</evidence>
<dbReference type="Pfam" id="PF01979">
    <property type="entry name" value="Amidohydro_1"/>
    <property type="match status" value="1"/>
</dbReference>
<feature type="binding site" evidence="7">
    <location>
        <begin position="299"/>
        <end position="301"/>
    </location>
    <ligand>
        <name>substrate</name>
    </ligand>
</feature>
<feature type="binding site" evidence="8">
    <location>
        <position position="123"/>
    </location>
    <ligand>
        <name>Zn(2+)</name>
        <dbReference type="ChEBI" id="CHEBI:29105"/>
    </ligand>
</feature>
<dbReference type="RefSeq" id="WP_091295760.1">
    <property type="nucleotide sequence ID" value="NZ_FOCE01000001.1"/>
</dbReference>
<dbReference type="InterPro" id="IPR011059">
    <property type="entry name" value="Metal-dep_hydrolase_composite"/>
</dbReference>
<dbReference type="Proteomes" id="UP000198761">
    <property type="component" value="Unassembled WGS sequence"/>
</dbReference>
<keyword evidence="3 5" id="KW-0378">Hydrolase</keyword>
<evidence type="ECO:0000256" key="6">
    <source>
        <dbReference type="PIRSR" id="PIRSR038994-1"/>
    </source>
</evidence>
<dbReference type="PIRSF" id="PIRSF038994">
    <property type="entry name" value="NagA"/>
    <property type="match status" value="1"/>
</dbReference>
<keyword evidence="4 5" id="KW-0119">Carbohydrate metabolism</keyword>